<dbReference type="SMART" id="SM00028">
    <property type="entry name" value="TPR"/>
    <property type="match status" value="2"/>
</dbReference>
<protein>
    <submittedName>
        <fullName evidence="3">Uncharacterized protein</fullName>
    </submittedName>
</protein>
<dbReference type="EMBL" id="NATQ01000081">
    <property type="protein sequence ID" value="OQX90250.1"/>
    <property type="molecule type" value="Genomic_DNA"/>
</dbReference>
<keyword evidence="2" id="KW-0732">Signal</keyword>
<keyword evidence="1" id="KW-0802">TPR repeat</keyword>
<comment type="caution">
    <text evidence="3">The sequence shown here is derived from an EMBL/GenBank/DDBJ whole genome shotgun (WGS) entry which is preliminary data.</text>
</comment>
<dbReference type="Proteomes" id="UP000192611">
    <property type="component" value="Unassembled WGS sequence"/>
</dbReference>
<dbReference type="AlphaFoldDB" id="A0A1W9S1T0"/>
<evidence type="ECO:0000256" key="1">
    <source>
        <dbReference type="PROSITE-ProRule" id="PRU00339"/>
    </source>
</evidence>
<accession>A0A1W9S1T0</accession>
<dbReference type="InterPro" id="IPR019734">
    <property type="entry name" value="TPR_rpt"/>
</dbReference>
<evidence type="ECO:0000313" key="4">
    <source>
        <dbReference type="Proteomes" id="UP000192611"/>
    </source>
</evidence>
<reference evidence="4" key="1">
    <citation type="submission" date="2017-03" db="EMBL/GenBank/DDBJ databases">
        <title>Novel pathways for hydrocarbon cycling and metabolic interdependencies in hydrothermal sediment communities.</title>
        <authorList>
            <person name="Dombrowski N."/>
            <person name="Seitz K."/>
            <person name="Teske A."/>
            <person name="Baker B."/>
        </authorList>
    </citation>
    <scope>NUCLEOTIDE SEQUENCE [LARGE SCALE GENOMIC DNA]</scope>
</reference>
<dbReference type="SUPFAM" id="SSF48452">
    <property type="entry name" value="TPR-like"/>
    <property type="match status" value="1"/>
</dbReference>
<dbReference type="Gene3D" id="1.25.40.10">
    <property type="entry name" value="Tetratricopeptide repeat domain"/>
    <property type="match status" value="1"/>
</dbReference>
<dbReference type="Pfam" id="PF13174">
    <property type="entry name" value="TPR_6"/>
    <property type="match status" value="1"/>
</dbReference>
<evidence type="ECO:0000313" key="3">
    <source>
        <dbReference type="EMBL" id="OQX90250.1"/>
    </source>
</evidence>
<organism evidence="3 4">
    <name type="scientific">Candidatus Coatesbacteria bacterium 4484_99</name>
    <dbReference type="NCBI Taxonomy" id="1970774"/>
    <lineage>
        <taxon>Bacteria</taxon>
        <taxon>Candidatus Coatesiibacteriota</taxon>
    </lineage>
</organism>
<dbReference type="InterPro" id="IPR036249">
    <property type="entry name" value="Thioredoxin-like_sf"/>
</dbReference>
<sequence>MKILKTIICLFLLNITFITFCGPNKEGIDWFEDVDLAKKTAQEKNKPLIMYFRIAKVDFCKEMESNLFYDEDIIKQSRKYVWVWIDGEIDEETANYYVIHAYPEMIFYTSEGKELFREIGMVDKKELIKDLKLVDEGYCKYDDVKAKYEKDPDNLELKYEYASALYEMGELIRYIETLQSIKEDDANNTHGFYTKAELDIGFKYMTDGSVEKALECFHNIVENYPDSDEAPMALNYIGDCYRLLGEINKAIDTYKEVTDRYPTSDVREEAEKKVKQIEAFEKVVKEFWK</sequence>
<dbReference type="Gene3D" id="3.40.30.10">
    <property type="entry name" value="Glutaredoxin"/>
    <property type="match status" value="1"/>
</dbReference>
<feature type="repeat" description="TPR" evidence="1">
    <location>
        <begin position="231"/>
        <end position="264"/>
    </location>
</feature>
<proteinExistence type="predicted"/>
<gene>
    <name evidence="3" type="ORF">B6D57_04105</name>
</gene>
<dbReference type="SUPFAM" id="SSF52833">
    <property type="entry name" value="Thioredoxin-like"/>
    <property type="match status" value="1"/>
</dbReference>
<dbReference type="PROSITE" id="PS50005">
    <property type="entry name" value="TPR"/>
    <property type="match status" value="2"/>
</dbReference>
<dbReference type="InterPro" id="IPR011990">
    <property type="entry name" value="TPR-like_helical_dom_sf"/>
</dbReference>
<evidence type="ECO:0000256" key="2">
    <source>
        <dbReference type="SAM" id="SignalP"/>
    </source>
</evidence>
<name>A0A1W9S1T0_9BACT</name>
<feature type="chain" id="PRO_5013004195" evidence="2">
    <location>
        <begin position="22"/>
        <end position="289"/>
    </location>
</feature>
<feature type="repeat" description="TPR" evidence="1">
    <location>
        <begin position="194"/>
        <end position="227"/>
    </location>
</feature>
<feature type="signal peptide" evidence="2">
    <location>
        <begin position="1"/>
        <end position="21"/>
    </location>
</feature>